<accession>A0A6A6YZX5</accession>
<feature type="compositionally biased region" description="Polar residues" evidence="1">
    <location>
        <begin position="1"/>
        <end position="47"/>
    </location>
</feature>
<dbReference type="GeneID" id="54454443"/>
<reference evidence="2 4" key="1">
    <citation type="journal article" date="2020" name="Stud. Mycol.">
        <title>101 Dothideomycetes genomes: a test case for predicting lifestyles and emergence of pathogens.</title>
        <authorList>
            <person name="Haridas S."/>
            <person name="Albert R."/>
            <person name="Binder M."/>
            <person name="Bloem J."/>
            <person name="Labutti K."/>
            <person name="Salamov A."/>
            <person name="Andreopoulos B."/>
            <person name="Baker S."/>
            <person name="Barry K."/>
            <person name="Bills G."/>
            <person name="Bluhm B."/>
            <person name="Cannon C."/>
            <person name="Castanera R."/>
            <person name="Culley D."/>
            <person name="Daum C."/>
            <person name="Ezra D."/>
            <person name="Gonzalez J."/>
            <person name="Henrissat B."/>
            <person name="Kuo A."/>
            <person name="Liang C."/>
            <person name="Lipzen A."/>
            <person name="Lutzoni F."/>
            <person name="Magnuson J."/>
            <person name="Mondo S."/>
            <person name="Nolan M."/>
            <person name="Ohm R."/>
            <person name="Pangilinan J."/>
            <person name="Park H.-J."/>
            <person name="Ramirez L."/>
            <person name="Alfaro M."/>
            <person name="Sun H."/>
            <person name="Tritt A."/>
            <person name="Yoshinaga Y."/>
            <person name="Zwiers L.-H."/>
            <person name="Turgeon B."/>
            <person name="Goodwin S."/>
            <person name="Spatafora J."/>
            <person name="Crous P."/>
            <person name="Grigoriev I."/>
        </authorList>
    </citation>
    <scope>NUCLEOTIDE SEQUENCE</scope>
    <source>
        <strain evidence="2 4">CBS 304.34</strain>
    </source>
</reference>
<dbReference type="OrthoDB" id="10578325at2759"/>
<evidence type="ECO:0000313" key="2">
    <source>
        <dbReference type="EMBL" id="KAF2814310.1"/>
    </source>
</evidence>
<dbReference type="AlphaFoldDB" id="A0A6A6YZX5"/>
<name>A0A6A6YZX5_9PEZI</name>
<proteinExistence type="predicted"/>
<dbReference type="RefSeq" id="XP_033581274.1">
    <property type="nucleotide sequence ID" value="XM_033713550.1"/>
</dbReference>
<keyword evidence="3" id="KW-1185">Reference proteome</keyword>
<dbReference type="EMBL" id="MU003695">
    <property type="protein sequence ID" value="KAF2814310.1"/>
    <property type="molecule type" value="Genomic_DNA"/>
</dbReference>
<dbReference type="Proteomes" id="UP000504636">
    <property type="component" value="Unplaced"/>
</dbReference>
<reference evidence="4" key="2">
    <citation type="submission" date="2020-04" db="EMBL/GenBank/DDBJ databases">
        <authorList>
            <consortium name="NCBI Genome Project"/>
        </authorList>
    </citation>
    <scope>NUCLEOTIDE SEQUENCE</scope>
    <source>
        <strain evidence="4">CBS 304.34</strain>
    </source>
</reference>
<reference evidence="4" key="3">
    <citation type="submission" date="2025-04" db="UniProtKB">
        <authorList>
            <consortium name="RefSeq"/>
        </authorList>
    </citation>
    <scope>IDENTIFICATION</scope>
    <source>
        <strain evidence="4">CBS 304.34</strain>
    </source>
</reference>
<evidence type="ECO:0000313" key="3">
    <source>
        <dbReference type="Proteomes" id="UP000504636"/>
    </source>
</evidence>
<feature type="region of interest" description="Disordered" evidence="1">
    <location>
        <begin position="1"/>
        <end position="87"/>
    </location>
</feature>
<organism evidence="2">
    <name type="scientific">Mytilinidion resinicola</name>
    <dbReference type="NCBI Taxonomy" id="574789"/>
    <lineage>
        <taxon>Eukaryota</taxon>
        <taxon>Fungi</taxon>
        <taxon>Dikarya</taxon>
        <taxon>Ascomycota</taxon>
        <taxon>Pezizomycotina</taxon>
        <taxon>Dothideomycetes</taxon>
        <taxon>Pleosporomycetidae</taxon>
        <taxon>Mytilinidiales</taxon>
        <taxon>Mytilinidiaceae</taxon>
        <taxon>Mytilinidion</taxon>
    </lineage>
</organism>
<gene>
    <name evidence="2 4" type="ORF">BDZ99DRAFT_235109</name>
</gene>
<feature type="compositionally biased region" description="Polar residues" evidence="1">
    <location>
        <begin position="57"/>
        <end position="75"/>
    </location>
</feature>
<evidence type="ECO:0000313" key="4">
    <source>
        <dbReference type="RefSeq" id="XP_033581274.1"/>
    </source>
</evidence>
<sequence>MTQSSPKPRSHSSPTGATNNGDVETTASPPGNPDSPTRNLDETTASAENVAAALETPSPSRNITPFTGRISISKSHTAHRLVGGDGC</sequence>
<evidence type="ECO:0000256" key="1">
    <source>
        <dbReference type="SAM" id="MobiDB-lite"/>
    </source>
</evidence>
<protein>
    <submittedName>
        <fullName evidence="2 4">Uncharacterized protein</fullName>
    </submittedName>
</protein>